<comment type="catalytic activity">
    <reaction evidence="26">
        <text>K(+)(in) = K(+)(out)</text>
        <dbReference type="Rhea" id="RHEA:29463"/>
        <dbReference type="ChEBI" id="CHEBI:29103"/>
    </reaction>
</comment>
<keyword evidence="20" id="KW-0496">Mitochondrion</keyword>
<evidence type="ECO:0000256" key="17">
    <source>
        <dbReference type="ARBA" id="ARBA00023027"/>
    </source>
</evidence>
<dbReference type="PRINTS" id="PR00185">
    <property type="entry name" value="EUKARYTPORIN"/>
</dbReference>
<dbReference type="GO" id="GO:0046930">
    <property type="term" value="C:pore complex"/>
    <property type="evidence" value="ECO:0007669"/>
    <property type="project" value="UniProtKB-KW"/>
</dbReference>
<evidence type="ECO:0000256" key="34">
    <source>
        <dbReference type="ARBA" id="ARBA00044941"/>
    </source>
</evidence>
<dbReference type="GO" id="GO:0045121">
    <property type="term" value="C:membrane raft"/>
    <property type="evidence" value="ECO:0007669"/>
    <property type="project" value="UniProtKB-SubCell"/>
</dbReference>
<evidence type="ECO:0000256" key="29">
    <source>
        <dbReference type="ARBA" id="ARBA00036634"/>
    </source>
</evidence>
<keyword evidence="13" id="KW-1000">Mitochondrion outer membrane</keyword>
<keyword evidence="8" id="KW-1017">Isopeptide bond</keyword>
<dbReference type="GO" id="GO:0006915">
    <property type="term" value="P:apoptotic process"/>
    <property type="evidence" value="ECO:0007669"/>
    <property type="project" value="UniProtKB-KW"/>
</dbReference>
<comment type="catalytic activity">
    <reaction evidence="29">
        <text>Ca(2+)(in) = Ca(2+)(out)</text>
        <dbReference type="Rhea" id="RHEA:29671"/>
        <dbReference type="ChEBI" id="CHEBI:29108"/>
    </reaction>
</comment>
<dbReference type="Pfam" id="PF01459">
    <property type="entry name" value="Porin_3"/>
    <property type="match status" value="1"/>
</dbReference>
<evidence type="ECO:0000256" key="21">
    <source>
        <dbReference type="ARBA" id="ARBA00023136"/>
    </source>
</evidence>
<comment type="similarity">
    <text evidence="4">Belongs to the eukaryotic mitochondrial porin family.</text>
</comment>
<comment type="catalytic activity">
    <reaction evidence="22">
        <text>chloride(in) = chloride(out)</text>
        <dbReference type="Rhea" id="RHEA:29823"/>
        <dbReference type="ChEBI" id="CHEBI:17996"/>
    </reaction>
</comment>
<evidence type="ECO:0000256" key="3">
    <source>
        <dbReference type="ARBA" id="ARBA00004651"/>
    </source>
</evidence>
<proteinExistence type="inferred from homology"/>
<keyword evidence="18" id="KW-0406">Ion transport</keyword>
<dbReference type="GO" id="GO:0005524">
    <property type="term" value="F:ATP binding"/>
    <property type="evidence" value="ECO:0007669"/>
    <property type="project" value="UniProtKB-KW"/>
</dbReference>
<evidence type="ECO:0000256" key="7">
    <source>
        <dbReference type="ARBA" id="ARBA00022475"/>
    </source>
</evidence>
<keyword evidence="15" id="KW-0832">Ubl conjugation</keyword>
<dbReference type="GO" id="GO:0015288">
    <property type="term" value="F:porin activity"/>
    <property type="evidence" value="ECO:0007669"/>
    <property type="project" value="UniProtKB-KW"/>
</dbReference>
<evidence type="ECO:0000256" key="15">
    <source>
        <dbReference type="ARBA" id="ARBA00022843"/>
    </source>
</evidence>
<keyword evidence="11" id="KW-0053">Apoptosis</keyword>
<evidence type="ECO:0000256" key="33">
    <source>
        <dbReference type="ARBA" id="ARBA00044897"/>
    </source>
</evidence>
<keyword evidence="17" id="KW-0520">NAD</keyword>
<dbReference type="Gene3D" id="2.40.160.10">
    <property type="entry name" value="Porin"/>
    <property type="match status" value="1"/>
</dbReference>
<evidence type="ECO:0000256" key="2">
    <source>
        <dbReference type="ARBA" id="ARBA00004374"/>
    </source>
</evidence>
<evidence type="ECO:0000256" key="6">
    <source>
        <dbReference type="ARBA" id="ARBA00022452"/>
    </source>
</evidence>
<evidence type="ECO:0000256" key="37">
    <source>
        <dbReference type="ARBA" id="ARBA00046417"/>
    </source>
</evidence>
<evidence type="ECO:0000256" key="16">
    <source>
        <dbReference type="ARBA" id="ARBA00022990"/>
    </source>
</evidence>
<dbReference type="AlphaFoldDB" id="G3IKC4"/>
<evidence type="ECO:0000256" key="22">
    <source>
        <dbReference type="ARBA" id="ARBA00024167"/>
    </source>
</evidence>
<evidence type="ECO:0000256" key="1">
    <source>
        <dbReference type="ARBA" id="ARBA00004314"/>
    </source>
</evidence>
<comment type="subunit">
    <text evidence="37">Homodimer and homotrimer; in response to cyclic AMP or calcium; oligomerization is required for scramblase activity. Component of the mitochondrial permeability transition pore complex (mPTPC), at least composed of SPG7, VDAC1 and PPIF. Interacts with SPG7, NIPSNAP2 and SLC25A30. Interacts with hexokinases including HK1. The HK1-VDAC1 complex interacts with ATF2. Interacts with BCL2L1. Interacts with BAK1. Interacts with RTL10/BOP (via BH3 domain). Interacts with amyloid-beta and APP; induces VDAC1 dephosphorylation. Interacts with TMEM41B. Interacts with BCAP31. Interacts with HSPA9; this interaction couples ITPR1 to VDAC1.</text>
</comment>
<keyword evidence="16" id="KW-0007">Acetylation</keyword>
<evidence type="ECO:0000313" key="39">
    <source>
        <dbReference type="Proteomes" id="UP000001075"/>
    </source>
</evidence>
<protein>
    <recommendedName>
        <fullName evidence="35">Non-selective voltage-gated ion channel VDAC1</fullName>
    </recommendedName>
    <alternativeName>
        <fullName evidence="36">Voltage-dependent anion-selective channel protein 1</fullName>
    </alternativeName>
</protein>
<comment type="catalytic activity">
    <reaction evidence="30">
        <text>L-glutamate(out) = L-glutamate(in)</text>
        <dbReference type="Rhea" id="RHEA:66336"/>
        <dbReference type="ChEBI" id="CHEBI:29985"/>
    </reaction>
</comment>
<sequence>MAVPPTYVDLGKSTRDVFTKGYCFVLIKLDLKMKSENGLEFISSGSTRTETTKVVNSSLETKYRRTEYGLTITEKWNTDNTLGMRLLWKTS</sequence>
<dbReference type="GO" id="GO:0005886">
    <property type="term" value="C:plasma membrane"/>
    <property type="evidence" value="ECO:0007669"/>
    <property type="project" value="UniProtKB-SubCell"/>
</dbReference>
<evidence type="ECO:0000256" key="8">
    <source>
        <dbReference type="ARBA" id="ARBA00022499"/>
    </source>
</evidence>
<evidence type="ECO:0000256" key="12">
    <source>
        <dbReference type="ARBA" id="ARBA00022741"/>
    </source>
</evidence>
<evidence type="ECO:0000313" key="38">
    <source>
        <dbReference type="EMBL" id="EGW13979.1"/>
    </source>
</evidence>
<keyword evidence="6" id="KW-1134">Transmembrane beta strand</keyword>
<evidence type="ECO:0000256" key="10">
    <source>
        <dbReference type="ARBA" id="ARBA00022692"/>
    </source>
</evidence>
<comment type="catalytic activity">
    <reaction evidence="28">
        <text>dopamine(out) = dopamine(in)</text>
        <dbReference type="Rhea" id="RHEA:73863"/>
        <dbReference type="ChEBI" id="CHEBI:59905"/>
    </reaction>
</comment>
<evidence type="ECO:0000256" key="30">
    <source>
        <dbReference type="ARBA" id="ARBA00036683"/>
    </source>
</evidence>
<evidence type="ECO:0000256" key="9">
    <source>
        <dbReference type="ARBA" id="ARBA00022553"/>
    </source>
</evidence>
<evidence type="ECO:0000256" key="31">
    <source>
        <dbReference type="ARBA" id="ARBA00036778"/>
    </source>
</evidence>
<evidence type="ECO:0000256" key="18">
    <source>
        <dbReference type="ARBA" id="ARBA00023065"/>
    </source>
</evidence>
<accession>G3IKC4</accession>
<evidence type="ECO:0000256" key="35">
    <source>
        <dbReference type="ARBA" id="ARBA00044987"/>
    </source>
</evidence>
<keyword evidence="19" id="KW-0626">Porin</keyword>
<dbReference type="STRING" id="10029.G3IKC4"/>
<comment type="subcellular location">
    <subcellularLocation>
        <location evidence="3">Cell membrane</location>
        <topology evidence="3">Multi-pass membrane protein</topology>
    </subcellularLocation>
    <subcellularLocation>
        <location evidence="1">Membrane raft</location>
        <topology evidence="1">Multi-pass membrane protein</topology>
    </subcellularLocation>
    <subcellularLocation>
        <location evidence="2">Mitochondrion outer membrane</location>
        <topology evidence="2">Multi-pass membrane protein</topology>
    </subcellularLocation>
</comment>
<dbReference type="GO" id="GO:0005741">
    <property type="term" value="C:mitochondrial outer membrane"/>
    <property type="evidence" value="ECO:0007669"/>
    <property type="project" value="UniProtKB-SubCell"/>
</dbReference>
<evidence type="ECO:0000256" key="11">
    <source>
        <dbReference type="ARBA" id="ARBA00022703"/>
    </source>
</evidence>
<evidence type="ECO:0000256" key="24">
    <source>
        <dbReference type="ARBA" id="ARBA00024631"/>
    </source>
</evidence>
<evidence type="ECO:0000256" key="23">
    <source>
        <dbReference type="ARBA" id="ARBA00024479"/>
    </source>
</evidence>
<evidence type="ECO:0000256" key="36">
    <source>
        <dbReference type="ARBA" id="ARBA00045025"/>
    </source>
</evidence>
<evidence type="ECO:0000256" key="13">
    <source>
        <dbReference type="ARBA" id="ARBA00022787"/>
    </source>
</evidence>
<dbReference type="EMBL" id="JH003571">
    <property type="protein sequence ID" value="EGW13979.1"/>
    <property type="molecule type" value="Genomic_DNA"/>
</dbReference>
<dbReference type="PANTHER" id="PTHR11743:SF13">
    <property type="entry name" value="VOLTAGE-DEPENDENT ANION-SELECTIVE CHANNEL PROTEIN 1"/>
    <property type="match status" value="1"/>
</dbReference>
<comment type="catalytic activity">
    <reaction evidence="31">
        <text>acetylcholine(in) = acetylcholine(out)</text>
        <dbReference type="Rhea" id="RHEA:74663"/>
        <dbReference type="ChEBI" id="CHEBI:15355"/>
    </reaction>
</comment>
<comment type="catalytic activity">
    <reaction evidence="25">
        <text>Mg(2+)(in) = Mg(2+)(out)</text>
        <dbReference type="Rhea" id="RHEA:29827"/>
        <dbReference type="ChEBI" id="CHEBI:18420"/>
    </reaction>
</comment>
<dbReference type="InParanoid" id="G3IKC4"/>
<comment type="catalytic activity">
    <reaction evidence="32">
        <text>Fe(III)-[cytochrome c](out) = Fe(III)-[cytochrome c](in)</text>
        <dbReference type="Rhea" id="RHEA:79311"/>
        <dbReference type="Rhea" id="RHEA-COMP:14399"/>
        <dbReference type="ChEBI" id="CHEBI:29034"/>
    </reaction>
</comment>
<evidence type="ECO:0000256" key="5">
    <source>
        <dbReference type="ARBA" id="ARBA00022448"/>
    </source>
</evidence>
<dbReference type="InterPro" id="IPR001925">
    <property type="entry name" value="Porin_Euk"/>
</dbReference>
<gene>
    <name evidence="38" type="ORF">I79_024325</name>
</gene>
<keyword evidence="14" id="KW-0067">ATP-binding</keyword>
<evidence type="ECO:0000256" key="20">
    <source>
        <dbReference type="ARBA" id="ARBA00023128"/>
    </source>
</evidence>
<evidence type="ECO:0000256" key="28">
    <source>
        <dbReference type="ARBA" id="ARBA00036483"/>
    </source>
</evidence>
<comment type="catalytic activity">
    <reaction evidence="23">
        <text>a 1,2-diacyl-sn-glycero-3-phospho-L-serine(in) = a 1,2-diacyl-sn-glycero-3-phospho-L-serine(out)</text>
        <dbReference type="Rhea" id="RHEA:38663"/>
        <dbReference type="ChEBI" id="CHEBI:57262"/>
    </reaction>
</comment>
<comment type="catalytic activity">
    <reaction evidence="24">
        <text>a 1,2-diacyl-sn-glycero-3-phosphocholine(in) = a 1,2-diacyl-sn-glycero-3-phosphocholine(out)</text>
        <dbReference type="Rhea" id="RHEA:38571"/>
        <dbReference type="ChEBI" id="CHEBI:57643"/>
    </reaction>
</comment>
<comment type="catalytic activity">
    <reaction evidence="33">
        <text>ATP(in) = ATP(out)</text>
        <dbReference type="Rhea" id="RHEA:75687"/>
        <dbReference type="ChEBI" id="CHEBI:30616"/>
    </reaction>
</comment>
<keyword evidence="12" id="KW-0547">Nucleotide-binding</keyword>
<dbReference type="Proteomes" id="UP000001075">
    <property type="component" value="Unassembled WGS sequence"/>
</dbReference>
<keyword evidence="10" id="KW-0812">Transmembrane</keyword>
<evidence type="ECO:0000256" key="25">
    <source>
        <dbReference type="ARBA" id="ARBA00034269"/>
    </source>
</evidence>
<keyword evidence="5" id="KW-0813">Transport</keyword>
<dbReference type="InterPro" id="IPR027246">
    <property type="entry name" value="Porin_Euk/Tom40"/>
</dbReference>
<dbReference type="GO" id="GO:0008308">
    <property type="term" value="F:voltage-gated monoatomic anion channel activity"/>
    <property type="evidence" value="ECO:0007669"/>
    <property type="project" value="InterPro"/>
</dbReference>
<evidence type="ECO:0000256" key="32">
    <source>
        <dbReference type="ARBA" id="ARBA00044892"/>
    </source>
</evidence>
<comment type="function">
    <text evidence="34">Catalyzes the scrambling of phospholipids across the outer mitochondrial membrane; the mechanism is unrelated to channel activity and is capable of translocating both anionic and zwitterionic phospholipids.</text>
</comment>
<comment type="catalytic activity">
    <reaction evidence="27">
        <text>Na(+)(in) = Na(+)(out)</text>
        <dbReference type="Rhea" id="RHEA:34963"/>
        <dbReference type="ChEBI" id="CHEBI:29101"/>
    </reaction>
</comment>
<reference evidence="39" key="1">
    <citation type="journal article" date="2011" name="Nat. Biotechnol.">
        <title>The genomic sequence of the Chinese hamster ovary (CHO)-K1 cell line.</title>
        <authorList>
            <person name="Xu X."/>
            <person name="Nagarajan H."/>
            <person name="Lewis N.E."/>
            <person name="Pan S."/>
            <person name="Cai Z."/>
            <person name="Liu X."/>
            <person name="Chen W."/>
            <person name="Xie M."/>
            <person name="Wang W."/>
            <person name="Hammond S."/>
            <person name="Andersen M.R."/>
            <person name="Neff N."/>
            <person name="Passarelli B."/>
            <person name="Koh W."/>
            <person name="Fan H.C."/>
            <person name="Wang J."/>
            <person name="Gui Y."/>
            <person name="Lee K.H."/>
            <person name="Betenbaugh M.J."/>
            <person name="Quake S.R."/>
            <person name="Famili I."/>
            <person name="Palsson B.O."/>
            <person name="Wang J."/>
        </authorList>
    </citation>
    <scope>NUCLEOTIDE SEQUENCE [LARGE SCALE GENOMIC DNA]</scope>
    <source>
        <strain evidence="39">CHO K1 cell line</strain>
    </source>
</reference>
<name>G3IKC4_CRIGR</name>
<keyword evidence="7" id="KW-1003">Cell membrane</keyword>
<keyword evidence="9" id="KW-0597">Phosphoprotein</keyword>
<organism evidence="38 39">
    <name type="scientific">Cricetulus griseus</name>
    <name type="common">Chinese hamster</name>
    <name type="synonym">Cricetulus barabensis griseus</name>
    <dbReference type="NCBI Taxonomy" id="10029"/>
    <lineage>
        <taxon>Eukaryota</taxon>
        <taxon>Metazoa</taxon>
        <taxon>Chordata</taxon>
        <taxon>Craniata</taxon>
        <taxon>Vertebrata</taxon>
        <taxon>Euteleostomi</taxon>
        <taxon>Mammalia</taxon>
        <taxon>Eutheria</taxon>
        <taxon>Euarchontoglires</taxon>
        <taxon>Glires</taxon>
        <taxon>Rodentia</taxon>
        <taxon>Myomorpha</taxon>
        <taxon>Muroidea</taxon>
        <taxon>Cricetidae</taxon>
        <taxon>Cricetinae</taxon>
        <taxon>Cricetulus</taxon>
    </lineage>
</organism>
<keyword evidence="21" id="KW-0472">Membrane</keyword>
<dbReference type="PANTHER" id="PTHR11743">
    <property type="entry name" value="VOLTAGE-DEPENDENT ANION-SELECTIVE CHANNEL"/>
    <property type="match status" value="1"/>
</dbReference>
<evidence type="ECO:0000256" key="19">
    <source>
        <dbReference type="ARBA" id="ARBA00023114"/>
    </source>
</evidence>
<dbReference type="InterPro" id="IPR023614">
    <property type="entry name" value="Porin_dom_sf"/>
</dbReference>
<evidence type="ECO:0000256" key="4">
    <source>
        <dbReference type="ARBA" id="ARBA00007780"/>
    </source>
</evidence>
<evidence type="ECO:0000256" key="27">
    <source>
        <dbReference type="ARBA" id="ARBA00036239"/>
    </source>
</evidence>
<evidence type="ECO:0000256" key="26">
    <source>
        <dbReference type="ARBA" id="ARBA00034430"/>
    </source>
</evidence>
<evidence type="ECO:0000256" key="14">
    <source>
        <dbReference type="ARBA" id="ARBA00022840"/>
    </source>
</evidence>